<dbReference type="FunCoup" id="G8ZP45">
    <property type="interactions" value="46"/>
</dbReference>
<accession>G8ZP45</accession>
<evidence type="ECO:0008006" key="3">
    <source>
        <dbReference type="Google" id="ProtNLM"/>
    </source>
</evidence>
<name>G8ZP45_TORDE</name>
<dbReference type="EMBL" id="HE616743">
    <property type="protein sequence ID" value="CCE90389.1"/>
    <property type="molecule type" value="Genomic_DNA"/>
</dbReference>
<dbReference type="Proteomes" id="UP000005627">
    <property type="component" value="Chromosome 2"/>
</dbReference>
<dbReference type="InterPro" id="IPR052292">
    <property type="entry name" value="Glucose_repression_reg"/>
</dbReference>
<dbReference type="PANTHER" id="PTHR28051">
    <property type="entry name" value="PROTEIN MTL1-RELATED"/>
    <property type="match status" value="1"/>
</dbReference>
<keyword evidence="2" id="KW-1185">Reference proteome</keyword>
<dbReference type="GO" id="GO:0042149">
    <property type="term" value="P:cellular response to glucose starvation"/>
    <property type="evidence" value="ECO:0007669"/>
    <property type="project" value="TreeGrafter"/>
</dbReference>
<dbReference type="AlphaFoldDB" id="G8ZP45"/>
<dbReference type="InParanoid" id="G8ZP45"/>
<dbReference type="KEGG" id="tdl:TDEL_0B02600"/>
<sequence length="268" mass="31357">MASLDDTIISRQNLMLLDNVTNYKKPALDYFHHEFSSERLEMPMTWTLLLKMRKHKLLRLPSCASEDDADYNSYLMRLHHCLWRRWSMEHYKLQNLKVDPLSINWNKETDITVLYGPDLTGACANQELEDTALMNIKGDSAQLHEQEEEEEVIVNPEVRSYTYSSSVASNVSSIFDENNTCMKTHSNTSNRSLKFDDTVLRREIDSHGSCHESRIVINDLSKVPRHLRRLRKKRRHQKKTDSDTFIGYQLPLDDDELELEGEFCNFGI</sequence>
<dbReference type="GO" id="GO:0005773">
    <property type="term" value="C:vacuole"/>
    <property type="evidence" value="ECO:0007669"/>
    <property type="project" value="GOC"/>
</dbReference>
<organism evidence="1 2">
    <name type="scientific">Torulaspora delbrueckii</name>
    <name type="common">Yeast</name>
    <name type="synonym">Candida colliculosa</name>
    <dbReference type="NCBI Taxonomy" id="4950"/>
    <lineage>
        <taxon>Eukaryota</taxon>
        <taxon>Fungi</taxon>
        <taxon>Dikarya</taxon>
        <taxon>Ascomycota</taxon>
        <taxon>Saccharomycotina</taxon>
        <taxon>Saccharomycetes</taxon>
        <taxon>Saccharomycetales</taxon>
        <taxon>Saccharomycetaceae</taxon>
        <taxon>Torulaspora</taxon>
    </lineage>
</organism>
<dbReference type="OrthoDB" id="5563539at2759"/>
<dbReference type="eggNOG" id="ENOG502RYV2">
    <property type="taxonomic scope" value="Eukaryota"/>
</dbReference>
<dbReference type="GeneID" id="11504310"/>
<reference evidence="1 2" key="1">
    <citation type="journal article" date="2011" name="Proc. Natl. Acad. Sci. U.S.A.">
        <title>Evolutionary erosion of yeast sex chromosomes by mating-type switching accidents.</title>
        <authorList>
            <person name="Gordon J.L."/>
            <person name="Armisen D."/>
            <person name="Proux-Wera E."/>
            <person name="Oheigeartaigh S.S."/>
            <person name="Byrne K.P."/>
            <person name="Wolfe K.H."/>
        </authorList>
    </citation>
    <scope>NUCLEOTIDE SEQUENCE [LARGE SCALE GENOMIC DNA]</scope>
    <source>
        <strain evidence="2">ATCC 10662 / CBS 1146 / NBRC 0425 / NCYC 2629 / NRRL Y-866</strain>
    </source>
</reference>
<gene>
    <name evidence="1" type="primary">TDEL0B02600</name>
    <name evidence="1" type="ORF">TDEL_0B02600</name>
</gene>
<proteinExistence type="predicted"/>
<dbReference type="PANTHER" id="PTHR28051:SF1">
    <property type="entry name" value="PROTEIN MTL1-RELATED"/>
    <property type="match status" value="1"/>
</dbReference>
<evidence type="ECO:0000313" key="2">
    <source>
        <dbReference type="Proteomes" id="UP000005627"/>
    </source>
</evidence>
<evidence type="ECO:0000313" key="1">
    <source>
        <dbReference type="EMBL" id="CCE90389.1"/>
    </source>
</evidence>
<dbReference type="RefSeq" id="XP_003679600.1">
    <property type="nucleotide sequence ID" value="XM_003679552.1"/>
</dbReference>
<dbReference type="GO" id="GO:0007039">
    <property type="term" value="P:protein catabolic process in the vacuole"/>
    <property type="evidence" value="ECO:0007669"/>
    <property type="project" value="TreeGrafter"/>
</dbReference>
<protein>
    <recommendedName>
        <fullName evidence="3">Nitrogen regulatory protein areA GATA-like domain-containing protein</fullName>
    </recommendedName>
</protein>
<dbReference type="HOGENOM" id="CLU_058084_1_0_1"/>